<gene>
    <name evidence="1" type="ORF">AMST5_01590</name>
</gene>
<accession>A0AA48LYM8</accession>
<organism evidence="1">
    <name type="scientific">freshwater sediment metagenome</name>
    <dbReference type="NCBI Taxonomy" id="556182"/>
    <lineage>
        <taxon>unclassified sequences</taxon>
        <taxon>metagenomes</taxon>
        <taxon>ecological metagenomes</taxon>
    </lineage>
</organism>
<proteinExistence type="predicted"/>
<name>A0AA48LYM8_9ZZZZ</name>
<protein>
    <submittedName>
        <fullName evidence="1">Uncharacterized protein</fullName>
    </submittedName>
</protein>
<evidence type="ECO:0000313" key="1">
    <source>
        <dbReference type="EMBL" id="CAJ0863546.1"/>
    </source>
</evidence>
<dbReference type="AlphaFoldDB" id="A0AA48LYM8"/>
<sequence length="75" mass="8207">MTKLLEKAIDEARRLPASEQDAMAMLMLDAIEAHAHPPELDEATIAALEEGLAQARRGEFASEGEIAALWKRHGL</sequence>
<reference evidence="1" key="1">
    <citation type="submission" date="2023-07" db="EMBL/GenBank/DDBJ databases">
        <authorList>
            <person name="Pelsma A.J. K."/>
        </authorList>
    </citation>
    <scope>NUCLEOTIDE SEQUENCE</scope>
</reference>
<dbReference type="EMBL" id="OY288114">
    <property type="protein sequence ID" value="CAJ0863546.1"/>
    <property type="molecule type" value="Genomic_DNA"/>
</dbReference>